<reference evidence="2 3" key="2">
    <citation type="submission" date="2013-09" db="EMBL/GenBank/DDBJ databases">
        <title>Whole genome comparison of six Crocosphaera watsonii strains with differing phenotypes.</title>
        <authorList>
            <person name="Bench S.R."/>
            <person name="Heller P."/>
            <person name="Frank I."/>
            <person name="Arciniega M."/>
            <person name="Shilova I.N."/>
            <person name="Zehr J.P."/>
        </authorList>
    </citation>
    <scope>NUCLEOTIDE SEQUENCE [LARGE SCALE GENOMIC DNA]</scope>
    <source>
        <strain evidence="2 3">WH 0402</strain>
    </source>
</reference>
<dbReference type="InterPro" id="IPR003959">
    <property type="entry name" value="ATPase_AAA_core"/>
</dbReference>
<evidence type="ECO:0000313" key="3">
    <source>
        <dbReference type="Proteomes" id="UP000018130"/>
    </source>
</evidence>
<dbReference type="Proteomes" id="UP000018130">
    <property type="component" value="Unassembled WGS sequence"/>
</dbReference>
<reference evidence="2 3" key="1">
    <citation type="submission" date="2013-01" db="EMBL/GenBank/DDBJ databases">
        <authorList>
            <person name="Bench S."/>
        </authorList>
    </citation>
    <scope>NUCLEOTIDE SEQUENCE [LARGE SCALE GENOMIC DNA]</scope>
    <source>
        <strain evidence="2 3">WH 0402</strain>
    </source>
</reference>
<gene>
    <name evidence="2" type="ORF">CWATWH0402_1146</name>
</gene>
<accession>T2JKX1</accession>
<dbReference type="AlphaFoldDB" id="T2JKX1"/>
<proteinExistence type="predicted"/>
<organism evidence="2 3">
    <name type="scientific">Crocosphaera watsonii WH 0402</name>
    <dbReference type="NCBI Taxonomy" id="1284629"/>
    <lineage>
        <taxon>Bacteria</taxon>
        <taxon>Bacillati</taxon>
        <taxon>Cyanobacteriota</taxon>
        <taxon>Cyanophyceae</taxon>
        <taxon>Oscillatoriophycideae</taxon>
        <taxon>Chroococcales</taxon>
        <taxon>Aphanothecaceae</taxon>
        <taxon>Crocosphaera</taxon>
    </lineage>
</organism>
<dbReference type="InterPro" id="IPR027417">
    <property type="entry name" value="P-loop_NTPase"/>
</dbReference>
<dbReference type="EMBL" id="CAQN01000282">
    <property type="protein sequence ID" value="CCQ65890.1"/>
    <property type="molecule type" value="Genomic_DNA"/>
</dbReference>
<dbReference type="RefSeq" id="WP_197090056.1">
    <property type="nucleotide sequence ID" value="NZ_CAQN01000282.1"/>
</dbReference>
<dbReference type="Gene3D" id="3.40.50.300">
    <property type="entry name" value="P-loop containing nucleotide triphosphate hydrolases"/>
    <property type="match status" value="1"/>
</dbReference>
<evidence type="ECO:0000259" key="1">
    <source>
        <dbReference type="Pfam" id="PF00004"/>
    </source>
</evidence>
<name>T2JKX1_CROWT</name>
<dbReference type="Pfam" id="PF00004">
    <property type="entry name" value="AAA"/>
    <property type="match status" value="1"/>
</dbReference>
<dbReference type="GO" id="GO:0005524">
    <property type="term" value="F:ATP binding"/>
    <property type="evidence" value="ECO:0007669"/>
    <property type="project" value="InterPro"/>
</dbReference>
<evidence type="ECO:0000313" key="2">
    <source>
        <dbReference type="EMBL" id="CCQ65890.1"/>
    </source>
</evidence>
<sequence>MILPSSLAFRLKRVLTEQRQGKRLREHNLTPRRKLLLVGPPGSGKTMTAAALAGELQLPLFYDFI</sequence>
<dbReference type="SUPFAM" id="SSF52540">
    <property type="entry name" value="P-loop containing nucleoside triphosphate hydrolases"/>
    <property type="match status" value="1"/>
</dbReference>
<protein>
    <submittedName>
        <fullName evidence="2">AAA-family ATPase</fullName>
    </submittedName>
</protein>
<feature type="domain" description="ATPase AAA-type core" evidence="1">
    <location>
        <begin position="35"/>
        <end position="61"/>
    </location>
</feature>
<comment type="caution">
    <text evidence="2">The sequence shown here is derived from an EMBL/GenBank/DDBJ whole genome shotgun (WGS) entry which is preliminary data.</text>
</comment>
<dbReference type="GO" id="GO:0016887">
    <property type="term" value="F:ATP hydrolysis activity"/>
    <property type="evidence" value="ECO:0007669"/>
    <property type="project" value="InterPro"/>
</dbReference>